<dbReference type="SMART" id="SM00245">
    <property type="entry name" value="TSPc"/>
    <property type="match status" value="1"/>
</dbReference>
<dbReference type="CDD" id="cd06782">
    <property type="entry name" value="cpPDZ_CPP-like"/>
    <property type="match status" value="1"/>
</dbReference>
<proteinExistence type="inferred from homology"/>
<accession>A0A931PWQ2</accession>
<dbReference type="SUPFAM" id="SSF52096">
    <property type="entry name" value="ClpP/crotonase"/>
    <property type="match status" value="1"/>
</dbReference>
<evidence type="ECO:0000256" key="4">
    <source>
        <dbReference type="ARBA" id="ARBA00022825"/>
    </source>
</evidence>
<dbReference type="InterPro" id="IPR041489">
    <property type="entry name" value="PDZ_6"/>
</dbReference>
<dbReference type="PROSITE" id="PS50106">
    <property type="entry name" value="PDZ"/>
    <property type="match status" value="1"/>
</dbReference>
<dbReference type="Pfam" id="PF03572">
    <property type="entry name" value="Peptidase_S41"/>
    <property type="match status" value="1"/>
</dbReference>
<dbReference type="Gene3D" id="3.90.226.10">
    <property type="entry name" value="2-enoyl-CoA Hydratase, Chain A, domain 1"/>
    <property type="match status" value="1"/>
</dbReference>
<dbReference type="GO" id="GO:0006508">
    <property type="term" value="P:proteolysis"/>
    <property type="evidence" value="ECO:0007669"/>
    <property type="project" value="UniProtKB-KW"/>
</dbReference>
<dbReference type="Gene3D" id="3.30.750.44">
    <property type="match status" value="1"/>
</dbReference>
<dbReference type="GO" id="GO:0007165">
    <property type="term" value="P:signal transduction"/>
    <property type="evidence" value="ECO:0007669"/>
    <property type="project" value="TreeGrafter"/>
</dbReference>
<dbReference type="SUPFAM" id="SSF50156">
    <property type="entry name" value="PDZ domain-like"/>
    <property type="match status" value="1"/>
</dbReference>
<evidence type="ECO:0000256" key="2">
    <source>
        <dbReference type="ARBA" id="ARBA00022670"/>
    </source>
</evidence>
<evidence type="ECO:0000256" key="3">
    <source>
        <dbReference type="ARBA" id="ARBA00022801"/>
    </source>
</evidence>
<dbReference type="SMART" id="SM00228">
    <property type="entry name" value="PDZ"/>
    <property type="match status" value="1"/>
</dbReference>
<dbReference type="EMBL" id="JACOSL010000066">
    <property type="protein sequence ID" value="MBI1757590.1"/>
    <property type="molecule type" value="Genomic_DNA"/>
</dbReference>
<dbReference type="CDD" id="cd07560">
    <property type="entry name" value="Peptidase_S41_CPP"/>
    <property type="match status" value="1"/>
</dbReference>
<evidence type="ECO:0000259" key="6">
    <source>
        <dbReference type="PROSITE" id="PS50106"/>
    </source>
</evidence>
<organism evidence="7 8">
    <name type="scientific">Fimbriimonas ginsengisoli</name>
    <dbReference type="NCBI Taxonomy" id="1005039"/>
    <lineage>
        <taxon>Bacteria</taxon>
        <taxon>Bacillati</taxon>
        <taxon>Armatimonadota</taxon>
        <taxon>Fimbriimonadia</taxon>
        <taxon>Fimbriimonadales</taxon>
        <taxon>Fimbriimonadaceae</taxon>
        <taxon>Fimbriimonas</taxon>
    </lineage>
</organism>
<feature type="domain" description="PDZ" evidence="6">
    <location>
        <begin position="101"/>
        <end position="175"/>
    </location>
</feature>
<dbReference type="GO" id="GO:0008236">
    <property type="term" value="F:serine-type peptidase activity"/>
    <property type="evidence" value="ECO:0007669"/>
    <property type="project" value="UniProtKB-KW"/>
</dbReference>
<name>A0A931PWQ2_FIMGI</name>
<dbReference type="InterPro" id="IPR001478">
    <property type="entry name" value="PDZ"/>
</dbReference>
<evidence type="ECO:0000313" key="7">
    <source>
        <dbReference type="EMBL" id="MBI1757590.1"/>
    </source>
</evidence>
<dbReference type="Gene3D" id="2.30.42.10">
    <property type="match status" value="1"/>
</dbReference>
<evidence type="ECO:0000256" key="5">
    <source>
        <dbReference type="RuleBase" id="RU004404"/>
    </source>
</evidence>
<protein>
    <submittedName>
        <fullName evidence="7">S41 family peptidase</fullName>
    </submittedName>
</protein>
<keyword evidence="3 5" id="KW-0378">Hydrolase</keyword>
<comment type="caution">
    <text evidence="7">The sequence shown here is derived from an EMBL/GenBank/DDBJ whole genome shotgun (WGS) entry which is preliminary data.</text>
</comment>
<dbReference type="InterPro" id="IPR005151">
    <property type="entry name" value="Tail-specific_protease"/>
</dbReference>
<dbReference type="PANTHER" id="PTHR32060">
    <property type="entry name" value="TAIL-SPECIFIC PROTEASE"/>
    <property type="match status" value="1"/>
</dbReference>
<comment type="similarity">
    <text evidence="1 5">Belongs to the peptidase S41A family.</text>
</comment>
<dbReference type="InterPro" id="IPR036034">
    <property type="entry name" value="PDZ_sf"/>
</dbReference>
<sequence>MRRAKFAISTSLLLAVSFIFGFGWRDVRSGAWPSVGALSELFGRARTTSQAADAVFRNAYNRITSDYIRPVEPKTLKYAGMGGMMAALGDPHTLFLPQEAARAFAEDTQGTLVGIGAKLARDPLGTRVDKVFEGTPAYRAGLRKGDVITGVDGKPVAGKDVDEIVAMVRGEEGKIVKLTVIKPGSAKPVVLSIKRARIVAPTIESQYFADSHVGLMVIYQFAENTPDQFDHELASLEKEDLRGLVIDLRGNPGGLLQSTVEMLSRFVEDKLVVKMRSRDGAEEVARTFSGYRSDGLGVPIIVLVNEDTASAAEIFAGVLHDYRLATIVGEHTYGKASVQNIFSLRDGSSAKVTIARYFLPSGVDIGRRVDEDGLYISGGLQPDIKFVPDPDDPDIKIGDSKHDPQLRKAIDLILAKQPKD</sequence>
<dbReference type="InterPro" id="IPR004447">
    <property type="entry name" value="Peptidase_S41A"/>
</dbReference>
<dbReference type="InterPro" id="IPR029045">
    <property type="entry name" value="ClpP/crotonase-like_dom_sf"/>
</dbReference>
<evidence type="ECO:0000256" key="1">
    <source>
        <dbReference type="ARBA" id="ARBA00009179"/>
    </source>
</evidence>
<dbReference type="PANTHER" id="PTHR32060:SF30">
    <property type="entry name" value="CARBOXY-TERMINAL PROCESSING PROTEASE CTPA"/>
    <property type="match status" value="1"/>
</dbReference>
<keyword evidence="2 5" id="KW-0645">Protease</keyword>
<gene>
    <name evidence="7" type="ORF">HYR64_10850</name>
</gene>
<dbReference type="NCBIfam" id="TIGR00225">
    <property type="entry name" value="prc"/>
    <property type="match status" value="1"/>
</dbReference>
<evidence type="ECO:0000313" key="8">
    <source>
        <dbReference type="Proteomes" id="UP000727962"/>
    </source>
</evidence>
<dbReference type="AlphaFoldDB" id="A0A931PWQ2"/>
<keyword evidence="4 5" id="KW-0720">Serine protease</keyword>
<dbReference type="Pfam" id="PF17820">
    <property type="entry name" value="PDZ_6"/>
    <property type="match status" value="1"/>
</dbReference>
<dbReference type="Proteomes" id="UP000727962">
    <property type="component" value="Unassembled WGS sequence"/>
</dbReference>
<dbReference type="GO" id="GO:0030288">
    <property type="term" value="C:outer membrane-bounded periplasmic space"/>
    <property type="evidence" value="ECO:0007669"/>
    <property type="project" value="TreeGrafter"/>
</dbReference>
<dbReference type="GO" id="GO:0004175">
    <property type="term" value="F:endopeptidase activity"/>
    <property type="evidence" value="ECO:0007669"/>
    <property type="project" value="TreeGrafter"/>
</dbReference>
<reference evidence="7" key="1">
    <citation type="submission" date="2020-07" db="EMBL/GenBank/DDBJ databases">
        <title>Huge and variable diversity of episymbiotic CPR bacteria and DPANN archaea in groundwater ecosystems.</title>
        <authorList>
            <person name="He C.Y."/>
            <person name="Keren R."/>
            <person name="Whittaker M."/>
            <person name="Farag I.F."/>
            <person name="Doudna J."/>
            <person name="Cate J.H.D."/>
            <person name="Banfield J.F."/>
        </authorList>
    </citation>
    <scope>NUCLEOTIDE SEQUENCE</scope>
    <source>
        <strain evidence="7">NC_groundwater_17_Pr7_B-0.1um_64_12</strain>
    </source>
</reference>